<evidence type="ECO:0000259" key="5">
    <source>
        <dbReference type="Pfam" id="PF22725"/>
    </source>
</evidence>
<dbReference type="Pfam" id="PF01408">
    <property type="entry name" value="GFO_IDH_MocA"/>
    <property type="match status" value="1"/>
</dbReference>
<proteinExistence type="inferred from homology"/>
<keyword evidence="7" id="KW-1185">Reference proteome</keyword>
<accession>A0A7W4URJ6</accession>
<dbReference type="GO" id="GO:0000166">
    <property type="term" value="F:nucleotide binding"/>
    <property type="evidence" value="ECO:0007669"/>
    <property type="project" value="InterPro"/>
</dbReference>
<gene>
    <name evidence="6" type="ORF">FHX72_003350</name>
</gene>
<dbReference type="GO" id="GO:0016491">
    <property type="term" value="F:oxidoreductase activity"/>
    <property type="evidence" value="ECO:0007669"/>
    <property type="project" value="UniProtKB-KW"/>
</dbReference>
<dbReference type="InterPro" id="IPR050984">
    <property type="entry name" value="Gfo/Idh/MocA_domain"/>
</dbReference>
<dbReference type="InterPro" id="IPR000683">
    <property type="entry name" value="Gfo/Idh/MocA-like_OxRdtase_N"/>
</dbReference>
<name>A0A7W4URJ6_9MICO</name>
<reference evidence="6 7" key="1">
    <citation type="submission" date="2020-08" db="EMBL/GenBank/DDBJ databases">
        <title>Sequencing the genomes of 1000 actinobacteria strains.</title>
        <authorList>
            <person name="Klenk H.-P."/>
        </authorList>
    </citation>
    <scope>NUCLEOTIDE SEQUENCE [LARGE SCALE GENOMIC DNA]</scope>
    <source>
        <strain evidence="6 7">DSM 20419</strain>
    </source>
</reference>
<protein>
    <submittedName>
        <fullName evidence="6">Putative dehydrogenase</fullName>
    </submittedName>
</protein>
<evidence type="ECO:0000256" key="3">
    <source>
        <dbReference type="ARBA" id="ARBA00023027"/>
    </source>
</evidence>
<dbReference type="SUPFAM" id="SSF55347">
    <property type="entry name" value="Glyceraldehyde-3-phosphate dehydrogenase-like, C-terminal domain"/>
    <property type="match status" value="1"/>
</dbReference>
<comment type="similarity">
    <text evidence="1">Belongs to the Gfo/Idh/MocA family.</text>
</comment>
<dbReference type="PANTHER" id="PTHR22604">
    <property type="entry name" value="OXIDOREDUCTASES"/>
    <property type="match status" value="1"/>
</dbReference>
<keyword evidence="3" id="KW-0520">NAD</keyword>
<evidence type="ECO:0000259" key="4">
    <source>
        <dbReference type="Pfam" id="PF01408"/>
    </source>
</evidence>
<feature type="domain" description="GFO/IDH/MocA-like oxidoreductase" evidence="5">
    <location>
        <begin position="135"/>
        <end position="249"/>
    </location>
</feature>
<keyword evidence="2" id="KW-0560">Oxidoreductase</keyword>
<dbReference type="InterPro" id="IPR036291">
    <property type="entry name" value="NAD(P)-bd_dom_sf"/>
</dbReference>
<dbReference type="InterPro" id="IPR055170">
    <property type="entry name" value="GFO_IDH_MocA-like_dom"/>
</dbReference>
<dbReference type="Pfam" id="PF22725">
    <property type="entry name" value="GFO_IDH_MocA_C3"/>
    <property type="match status" value="1"/>
</dbReference>
<dbReference type="RefSeq" id="WP_183626477.1">
    <property type="nucleotide sequence ID" value="NZ_JACHWJ010000005.1"/>
</dbReference>
<organism evidence="6 7">
    <name type="scientific">Pseudoclavibacter helvolus</name>
    <dbReference type="NCBI Taxonomy" id="255205"/>
    <lineage>
        <taxon>Bacteria</taxon>
        <taxon>Bacillati</taxon>
        <taxon>Actinomycetota</taxon>
        <taxon>Actinomycetes</taxon>
        <taxon>Micrococcales</taxon>
        <taxon>Microbacteriaceae</taxon>
        <taxon>Pseudoclavibacter</taxon>
    </lineage>
</organism>
<evidence type="ECO:0000256" key="2">
    <source>
        <dbReference type="ARBA" id="ARBA00023002"/>
    </source>
</evidence>
<comment type="caution">
    <text evidence="6">The sequence shown here is derived from an EMBL/GenBank/DDBJ whole genome shotgun (WGS) entry which is preliminary data.</text>
</comment>
<dbReference type="Gene3D" id="3.40.50.720">
    <property type="entry name" value="NAD(P)-binding Rossmann-like Domain"/>
    <property type="match status" value="1"/>
</dbReference>
<sequence length="329" mass="35123">MQKTRWAILGPGAIAESFAKWLPSSEHGELRAIASRDPERAAVFAARYGAEISGTYAEILARDDVDAVYVATVHTTHAELAIAALEAGKAVLCEKPLAPSAAETERVLAAAERAGLPVVEAYKHRFSPFARAVDRRLEASQPATPLKVRTQFGFTAGSADGRLFDPELAGGAIFDVGGYPVSFAVAAAASAGIALEHLNLTQAHGRVEAGVDVYSSAQLEAEGFTAYVDCSIDTQLSKRADIVGEGGWITLESAYGDRDLSPQTLDHFHDGQRDTIEVDQVHPFAEEADALSRALRDGRLESSAMPWEQTRTVARLLDAWHATVLAGAN</sequence>
<evidence type="ECO:0000313" key="6">
    <source>
        <dbReference type="EMBL" id="MBB2959198.1"/>
    </source>
</evidence>
<dbReference type="Proteomes" id="UP000545286">
    <property type="component" value="Unassembled WGS sequence"/>
</dbReference>
<feature type="domain" description="Gfo/Idh/MocA-like oxidoreductase N-terminal" evidence="4">
    <location>
        <begin position="5"/>
        <end position="119"/>
    </location>
</feature>
<dbReference type="AlphaFoldDB" id="A0A7W4URJ6"/>
<dbReference type="PANTHER" id="PTHR22604:SF105">
    <property type="entry name" value="TRANS-1,2-DIHYDROBENZENE-1,2-DIOL DEHYDROGENASE"/>
    <property type="match status" value="1"/>
</dbReference>
<dbReference type="Gene3D" id="3.30.360.10">
    <property type="entry name" value="Dihydrodipicolinate Reductase, domain 2"/>
    <property type="match status" value="1"/>
</dbReference>
<dbReference type="SUPFAM" id="SSF51735">
    <property type="entry name" value="NAD(P)-binding Rossmann-fold domains"/>
    <property type="match status" value="1"/>
</dbReference>
<evidence type="ECO:0000256" key="1">
    <source>
        <dbReference type="ARBA" id="ARBA00010928"/>
    </source>
</evidence>
<evidence type="ECO:0000313" key="7">
    <source>
        <dbReference type="Proteomes" id="UP000545286"/>
    </source>
</evidence>
<dbReference type="EMBL" id="JACHWJ010000005">
    <property type="protein sequence ID" value="MBB2959198.1"/>
    <property type="molecule type" value="Genomic_DNA"/>
</dbReference>